<evidence type="ECO:0000259" key="4">
    <source>
        <dbReference type="PROSITE" id="PS50893"/>
    </source>
</evidence>
<dbReference type="PANTHER" id="PTHR42939">
    <property type="entry name" value="ABC TRANSPORTER ATP-BINDING PROTEIN ALBC-RELATED"/>
    <property type="match status" value="1"/>
</dbReference>
<keyword evidence="1" id="KW-0813">Transport</keyword>
<evidence type="ECO:0000256" key="3">
    <source>
        <dbReference type="ARBA" id="ARBA00022840"/>
    </source>
</evidence>
<accession>A0A1B7X967</accession>
<dbReference type="PATRIC" id="fig|1560234.3.peg.2347"/>
<proteinExistence type="predicted"/>
<reference evidence="5 6" key="1">
    <citation type="submission" date="2015-01" db="EMBL/GenBank/DDBJ databases">
        <title>Desulfovibrio sp. JC271 draft genome sequence.</title>
        <authorList>
            <person name="Shivani Y."/>
            <person name="Subhash Y."/>
            <person name="Sasikala C."/>
            <person name="Ramana C.V."/>
        </authorList>
    </citation>
    <scope>NUCLEOTIDE SEQUENCE [LARGE SCALE GENOMIC DNA]</scope>
    <source>
        <strain evidence="5 6">JC271</strain>
    </source>
</reference>
<dbReference type="SMART" id="SM00382">
    <property type="entry name" value="AAA"/>
    <property type="match status" value="1"/>
</dbReference>
<evidence type="ECO:0000256" key="2">
    <source>
        <dbReference type="ARBA" id="ARBA00022741"/>
    </source>
</evidence>
<dbReference type="InterPro" id="IPR017871">
    <property type="entry name" value="ABC_transporter-like_CS"/>
</dbReference>
<organism evidence="5 6">
    <name type="scientific">Halodesulfovibrio spirochaetisodalis</name>
    <dbReference type="NCBI Taxonomy" id="1560234"/>
    <lineage>
        <taxon>Bacteria</taxon>
        <taxon>Pseudomonadati</taxon>
        <taxon>Thermodesulfobacteriota</taxon>
        <taxon>Desulfovibrionia</taxon>
        <taxon>Desulfovibrionales</taxon>
        <taxon>Desulfovibrionaceae</taxon>
        <taxon>Halodesulfovibrio</taxon>
    </lineage>
</organism>
<dbReference type="Proteomes" id="UP000091979">
    <property type="component" value="Unassembled WGS sequence"/>
</dbReference>
<keyword evidence="3" id="KW-0067">ATP-binding</keyword>
<dbReference type="Pfam" id="PF00005">
    <property type="entry name" value="ABC_tran"/>
    <property type="match status" value="1"/>
</dbReference>
<dbReference type="CDD" id="cd03225">
    <property type="entry name" value="ABC_cobalt_CbiO_domain1"/>
    <property type="match status" value="1"/>
</dbReference>
<protein>
    <submittedName>
        <fullName evidence="5">ABC transporter</fullName>
    </submittedName>
</protein>
<dbReference type="SUPFAM" id="SSF52540">
    <property type="entry name" value="P-loop containing nucleoside triphosphate hydrolases"/>
    <property type="match status" value="1"/>
</dbReference>
<name>A0A1B7X967_9BACT</name>
<keyword evidence="2" id="KW-0547">Nucleotide-binding</keyword>
<sequence length="244" mass="26615">MIKAENLSFTYRGNTSPALNELSFTIGKGELVCLCGVNGSGKSTLFSLLSGLQTPSEGTLNIAGVEAKGNEQQLRAQSALVLQDADLQIIGATVAEDMMLAFPINDVEAEATCRSMAERFSLLEHWESPVHALSYGQKRKLCLAVSLLSTPSVLLLDEPFSGLDYPAMLEMRSIMKENKKQGLTQIVSVHDLEPVFDLADSMIVLHQGDLKGTGSPDSQLGTLLQYGIRPPYSWLREQNISPWE</sequence>
<comment type="caution">
    <text evidence="5">The sequence shown here is derived from an EMBL/GenBank/DDBJ whole genome shotgun (WGS) entry which is preliminary data.</text>
</comment>
<dbReference type="InterPro" id="IPR027417">
    <property type="entry name" value="P-loop_NTPase"/>
</dbReference>
<dbReference type="PANTHER" id="PTHR42939:SF1">
    <property type="entry name" value="ABC TRANSPORTER ATP-BINDING PROTEIN ALBC-RELATED"/>
    <property type="match status" value="1"/>
</dbReference>
<dbReference type="PROSITE" id="PS00211">
    <property type="entry name" value="ABC_TRANSPORTER_1"/>
    <property type="match status" value="1"/>
</dbReference>
<dbReference type="EMBL" id="JXMS01000035">
    <property type="protein sequence ID" value="OBQ45915.1"/>
    <property type="molecule type" value="Genomic_DNA"/>
</dbReference>
<dbReference type="PROSITE" id="PS50893">
    <property type="entry name" value="ABC_TRANSPORTER_2"/>
    <property type="match status" value="1"/>
</dbReference>
<dbReference type="GO" id="GO:0005524">
    <property type="term" value="F:ATP binding"/>
    <property type="evidence" value="ECO:0007669"/>
    <property type="project" value="UniProtKB-KW"/>
</dbReference>
<dbReference type="GO" id="GO:0016887">
    <property type="term" value="F:ATP hydrolysis activity"/>
    <property type="evidence" value="ECO:0007669"/>
    <property type="project" value="InterPro"/>
</dbReference>
<feature type="domain" description="ABC transporter" evidence="4">
    <location>
        <begin position="2"/>
        <end position="232"/>
    </location>
</feature>
<dbReference type="InterPro" id="IPR051782">
    <property type="entry name" value="ABC_Transporter_VariousFunc"/>
</dbReference>
<dbReference type="RefSeq" id="WP_066858316.1">
    <property type="nucleotide sequence ID" value="NZ_JXMS01000035.1"/>
</dbReference>
<gene>
    <name evidence="5" type="ORF">SP90_15310</name>
</gene>
<dbReference type="GO" id="GO:0055085">
    <property type="term" value="P:transmembrane transport"/>
    <property type="evidence" value="ECO:0007669"/>
    <property type="project" value="InterPro"/>
</dbReference>
<dbReference type="GO" id="GO:0016020">
    <property type="term" value="C:membrane"/>
    <property type="evidence" value="ECO:0007669"/>
    <property type="project" value="InterPro"/>
</dbReference>
<dbReference type="OrthoDB" id="9809450at2"/>
<dbReference type="InterPro" id="IPR003593">
    <property type="entry name" value="AAA+_ATPase"/>
</dbReference>
<dbReference type="InterPro" id="IPR003439">
    <property type="entry name" value="ABC_transporter-like_ATP-bd"/>
</dbReference>
<evidence type="ECO:0000313" key="6">
    <source>
        <dbReference type="Proteomes" id="UP000091979"/>
    </source>
</evidence>
<dbReference type="InterPro" id="IPR015856">
    <property type="entry name" value="ABC_transpr_CbiO/EcfA_su"/>
</dbReference>
<keyword evidence="6" id="KW-1185">Reference proteome</keyword>
<dbReference type="AlphaFoldDB" id="A0A1B7X967"/>
<evidence type="ECO:0000313" key="5">
    <source>
        <dbReference type="EMBL" id="OBQ45915.1"/>
    </source>
</evidence>
<dbReference type="Gene3D" id="3.40.50.300">
    <property type="entry name" value="P-loop containing nucleotide triphosphate hydrolases"/>
    <property type="match status" value="1"/>
</dbReference>
<evidence type="ECO:0000256" key="1">
    <source>
        <dbReference type="ARBA" id="ARBA00022448"/>
    </source>
</evidence>
<dbReference type="STRING" id="1560234.SP90_15310"/>